<dbReference type="FunFam" id="3.40.47.10:FF:000014">
    <property type="entry name" value="Chalcone synthase 1"/>
    <property type="match status" value="1"/>
</dbReference>
<dbReference type="FunFam" id="3.40.47.10:FF:000025">
    <property type="entry name" value="Chalcone synthase 2"/>
    <property type="match status" value="1"/>
</dbReference>
<dbReference type="Gene3D" id="3.40.47.10">
    <property type="match status" value="2"/>
</dbReference>
<gene>
    <name evidence="8" type="ORF">KC19_4G270000</name>
</gene>
<dbReference type="AlphaFoldDB" id="A0A8T0ID32"/>
<evidence type="ECO:0000256" key="2">
    <source>
        <dbReference type="ARBA" id="ARBA00022679"/>
    </source>
</evidence>
<feature type="domain" description="Chalcone/stilbene synthase C-terminal" evidence="7">
    <location>
        <begin position="242"/>
        <end position="393"/>
    </location>
</feature>
<dbReference type="PIRSF" id="PIRSF000451">
    <property type="entry name" value="PKS_III"/>
    <property type="match status" value="1"/>
</dbReference>
<dbReference type="InterPro" id="IPR011141">
    <property type="entry name" value="Polyketide_synthase_type-III"/>
</dbReference>
<evidence type="ECO:0000256" key="1">
    <source>
        <dbReference type="ARBA" id="ARBA00005531"/>
    </source>
</evidence>
<evidence type="ECO:0000256" key="3">
    <source>
        <dbReference type="ARBA" id="ARBA00023315"/>
    </source>
</evidence>
<dbReference type="PANTHER" id="PTHR11877">
    <property type="entry name" value="HYDROXYMETHYLGLUTARYL-COA SYNTHASE"/>
    <property type="match status" value="1"/>
</dbReference>
<dbReference type="SUPFAM" id="SSF53901">
    <property type="entry name" value="Thiolase-like"/>
    <property type="match status" value="2"/>
</dbReference>
<dbReference type="GO" id="GO:0016747">
    <property type="term" value="F:acyltransferase activity, transferring groups other than amino-acyl groups"/>
    <property type="evidence" value="ECO:0007669"/>
    <property type="project" value="InterPro"/>
</dbReference>
<evidence type="ECO:0000256" key="5">
    <source>
        <dbReference type="RuleBase" id="RU003633"/>
    </source>
</evidence>
<evidence type="ECO:0000256" key="4">
    <source>
        <dbReference type="PIRSR" id="PIRSR000451-1"/>
    </source>
</evidence>
<name>A0A8T0ID32_CERPU</name>
<evidence type="ECO:0000313" key="8">
    <source>
        <dbReference type="EMBL" id="KAG0581664.1"/>
    </source>
</evidence>
<protein>
    <submittedName>
        <fullName evidence="8">Uncharacterized protein</fullName>
    </submittedName>
</protein>
<feature type="active site" description="Acyl-thioester intermediate" evidence="4">
    <location>
        <position position="169"/>
    </location>
</feature>
<keyword evidence="3 5" id="KW-0012">Acyltransferase</keyword>
<dbReference type="PANTHER" id="PTHR11877:SF14">
    <property type="entry name" value="CHALCONE SYNTHASE"/>
    <property type="match status" value="1"/>
</dbReference>
<dbReference type="Pfam" id="PF02797">
    <property type="entry name" value="Chal_sti_synt_C"/>
    <property type="match status" value="1"/>
</dbReference>
<proteinExistence type="inferred from homology"/>
<evidence type="ECO:0000259" key="7">
    <source>
        <dbReference type="Pfam" id="PF02797"/>
    </source>
</evidence>
<feature type="domain" description="Chalcone/stilbene synthase N-terminal" evidence="6">
    <location>
        <begin position="12"/>
        <end position="233"/>
    </location>
</feature>
<dbReference type="CDD" id="cd00831">
    <property type="entry name" value="CHS_like"/>
    <property type="match status" value="1"/>
</dbReference>
<evidence type="ECO:0000313" key="9">
    <source>
        <dbReference type="Proteomes" id="UP000822688"/>
    </source>
</evidence>
<dbReference type="Proteomes" id="UP000822688">
    <property type="component" value="Chromosome 4"/>
</dbReference>
<organism evidence="8 9">
    <name type="scientific">Ceratodon purpureus</name>
    <name type="common">Fire moss</name>
    <name type="synonym">Dicranum purpureum</name>
    <dbReference type="NCBI Taxonomy" id="3225"/>
    <lineage>
        <taxon>Eukaryota</taxon>
        <taxon>Viridiplantae</taxon>
        <taxon>Streptophyta</taxon>
        <taxon>Embryophyta</taxon>
        <taxon>Bryophyta</taxon>
        <taxon>Bryophytina</taxon>
        <taxon>Bryopsida</taxon>
        <taxon>Dicranidae</taxon>
        <taxon>Pseudoditrichales</taxon>
        <taxon>Ditrichaceae</taxon>
        <taxon>Ceratodon</taxon>
    </lineage>
</organism>
<comment type="similarity">
    <text evidence="1 5">Belongs to the thiolase-like superfamily. Chalcone/stilbene synthases family.</text>
</comment>
<sequence length="394" mass="42481">MSAAGRQAGARRIRAASEGPANVLAIGTAVPPFVHETSTYPDYYFSMTNCNHKTELLDKFKRISSKMQITKRHMVVTKELVAEHPELTTHKDNSISVRHEILMEWVPKLAVEAAETAIADWGGSKDDITHMVVSSTSLVNMPGLDLLIANGAGLDASKVRRVMMYYIGCHAGGTALRTAKDLAENNKGARVLVVCVDCTAVFFRGPSEEYLDGLVGHGLFGDGAGALVVGADPVASEKPIYEIQYAGTTVVPDTLDYITAAPKEYGMYFHLGRNLGTAVAKNLEVALQEAKELAGVASVDEMFWAMHPGGADIMNKVEKELRLSPETLKYSRQTLDQVGNISGATVYFVLDRIRNDAHQSGFTTTGGEGKEWGLVIGIGPGVTVETILLKSLPL</sequence>
<dbReference type="InterPro" id="IPR012328">
    <property type="entry name" value="Chalcone/stilbene_synt_C"/>
</dbReference>
<dbReference type="EMBL" id="CM026424">
    <property type="protein sequence ID" value="KAG0581664.1"/>
    <property type="molecule type" value="Genomic_DNA"/>
</dbReference>
<evidence type="ECO:0000259" key="6">
    <source>
        <dbReference type="Pfam" id="PF00195"/>
    </source>
</evidence>
<accession>A0A8T0ID32</accession>
<dbReference type="InterPro" id="IPR001099">
    <property type="entry name" value="Chalcone/stilbene_synt_N"/>
</dbReference>
<dbReference type="GO" id="GO:0030639">
    <property type="term" value="P:polyketide biosynthetic process"/>
    <property type="evidence" value="ECO:0007669"/>
    <property type="project" value="TreeGrafter"/>
</dbReference>
<keyword evidence="9" id="KW-1185">Reference proteome</keyword>
<keyword evidence="2 5" id="KW-0808">Transferase</keyword>
<dbReference type="InterPro" id="IPR016039">
    <property type="entry name" value="Thiolase-like"/>
</dbReference>
<comment type="caution">
    <text evidence="8">The sequence shown here is derived from an EMBL/GenBank/DDBJ whole genome shotgun (WGS) entry which is preliminary data.</text>
</comment>
<reference evidence="8" key="1">
    <citation type="submission" date="2020-06" db="EMBL/GenBank/DDBJ databases">
        <title>WGS assembly of Ceratodon purpureus strain R40.</title>
        <authorList>
            <person name="Carey S.B."/>
            <person name="Jenkins J."/>
            <person name="Shu S."/>
            <person name="Lovell J.T."/>
            <person name="Sreedasyam A."/>
            <person name="Maumus F."/>
            <person name="Tiley G.P."/>
            <person name="Fernandez-Pozo N."/>
            <person name="Barry K."/>
            <person name="Chen C."/>
            <person name="Wang M."/>
            <person name="Lipzen A."/>
            <person name="Daum C."/>
            <person name="Saski C.A."/>
            <person name="Payton A.C."/>
            <person name="Mcbreen J.C."/>
            <person name="Conrad R.E."/>
            <person name="Kollar L.M."/>
            <person name="Olsson S."/>
            <person name="Huttunen S."/>
            <person name="Landis J.B."/>
            <person name="Wickett N.J."/>
            <person name="Johnson M.G."/>
            <person name="Rensing S.A."/>
            <person name="Grimwood J."/>
            <person name="Schmutz J."/>
            <person name="Mcdaniel S.F."/>
        </authorList>
    </citation>
    <scope>NUCLEOTIDE SEQUENCE</scope>
    <source>
        <strain evidence="8">R40</strain>
    </source>
</reference>
<dbReference type="Pfam" id="PF00195">
    <property type="entry name" value="Chal_sti_synt_N"/>
    <property type="match status" value="1"/>
</dbReference>